<dbReference type="InterPro" id="IPR052636">
    <property type="entry name" value="UDP-D-xylose:L-fucose_XylT"/>
</dbReference>
<organism evidence="4 5">
    <name type="scientific">Holothuria leucospilota</name>
    <name type="common">Black long sea cucumber</name>
    <name type="synonym">Mertensiothuria leucospilota</name>
    <dbReference type="NCBI Taxonomy" id="206669"/>
    <lineage>
        <taxon>Eukaryota</taxon>
        <taxon>Metazoa</taxon>
        <taxon>Echinodermata</taxon>
        <taxon>Eleutherozoa</taxon>
        <taxon>Echinozoa</taxon>
        <taxon>Holothuroidea</taxon>
        <taxon>Aspidochirotacea</taxon>
        <taxon>Aspidochirotida</taxon>
        <taxon>Holothuriidae</taxon>
        <taxon>Holothuria</taxon>
    </lineage>
</organism>
<name>A0A9Q1CM87_HOLLE</name>
<dbReference type="InterPro" id="IPR005069">
    <property type="entry name" value="Nucl-diP-sugar_transferase"/>
</dbReference>
<feature type="domain" description="Nucleotide-diphospho-sugar transferase" evidence="3">
    <location>
        <begin position="84"/>
        <end position="283"/>
    </location>
</feature>
<comment type="caution">
    <text evidence="4">The sequence shown here is derived from an EMBL/GenBank/DDBJ whole genome shotgun (WGS) entry which is preliminary data.</text>
</comment>
<dbReference type="InterPro" id="IPR029044">
    <property type="entry name" value="Nucleotide-diphossugar_trans"/>
</dbReference>
<dbReference type="GO" id="GO:0016757">
    <property type="term" value="F:glycosyltransferase activity"/>
    <property type="evidence" value="ECO:0007669"/>
    <property type="project" value="TreeGrafter"/>
</dbReference>
<feature type="region of interest" description="Disordered" evidence="2">
    <location>
        <begin position="19"/>
        <end position="41"/>
    </location>
</feature>
<dbReference type="GO" id="GO:0005794">
    <property type="term" value="C:Golgi apparatus"/>
    <property type="evidence" value="ECO:0007669"/>
    <property type="project" value="TreeGrafter"/>
</dbReference>
<proteinExistence type="inferred from homology"/>
<dbReference type="Pfam" id="PF03407">
    <property type="entry name" value="Nucleotid_trans"/>
    <property type="match status" value="1"/>
</dbReference>
<protein>
    <submittedName>
        <fullName evidence="4">UDP-D-xylose:L-fucose alpha-1,3-D-xylosyltransferase 3</fullName>
    </submittedName>
</protein>
<sequence>MRKVLANLKPNERLRLGLPVSQNDVGDKATNGETPRDHESQQFVELTDRVEYLTSPVLLTVTNFGFLDLLLNLLHSIHRLSNLQATILVVCEDRTAYTELLKKQSNFTLKYQLALTHLEESVINATDYRTQSYISLVQKRVSYVQLLLQRGLDVLYIDSDVVLLANPMKYFSDNKFDLFAQSEIESNRVLCAGFFYLRANEKTKRFVRTWKRDLAKDPRGIQVTFNRQIKLFRANMKVSILPINRFMSGKVFLKSEKPWFDRTPQPIEVHANFMVGEGRKEDMLKTHHLWFVED</sequence>
<keyword evidence="5" id="KW-1185">Reference proteome</keyword>
<reference evidence="4" key="1">
    <citation type="submission" date="2021-10" db="EMBL/GenBank/DDBJ databases">
        <title>Tropical sea cucumber genome reveals ecological adaptation and Cuvierian tubules defense mechanism.</title>
        <authorList>
            <person name="Chen T."/>
        </authorList>
    </citation>
    <scope>NUCLEOTIDE SEQUENCE</scope>
    <source>
        <strain evidence="4">Nanhai2018</strain>
        <tissue evidence="4">Muscle</tissue>
    </source>
</reference>
<evidence type="ECO:0000259" key="3">
    <source>
        <dbReference type="Pfam" id="PF03407"/>
    </source>
</evidence>
<evidence type="ECO:0000313" key="4">
    <source>
        <dbReference type="EMBL" id="KAJ8047270.1"/>
    </source>
</evidence>
<evidence type="ECO:0000313" key="5">
    <source>
        <dbReference type="Proteomes" id="UP001152320"/>
    </source>
</evidence>
<accession>A0A9Q1CM87</accession>
<evidence type="ECO:0000256" key="2">
    <source>
        <dbReference type="SAM" id="MobiDB-lite"/>
    </source>
</evidence>
<evidence type="ECO:0000256" key="1">
    <source>
        <dbReference type="ARBA" id="ARBA00007033"/>
    </source>
</evidence>
<dbReference type="PANTHER" id="PTHR47032:SF1">
    <property type="entry name" value="UDP-D-XYLOSE:L-FUCOSE ALPHA-1,3-D-XYLOSYLTRANSFERASE-RELATED"/>
    <property type="match status" value="1"/>
</dbReference>
<dbReference type="EMBL" id="JAIZAY010000002">
    <property type="protein sequence ID" value="KAJ8047270.1"/>
    <property type="molecule type" value="Genomic_DNA"/>
</dbReference>
<dbReference type="SUPFAM" id="SSF53448">
    <property type="entry name" value="Nucleotide-diphospho-sugar transferases"/>
    <property type="match status" value="1"/>
</dbReference>
<gene>
    <name evidence="4" type="ORF">HOLleu_06237</name>
</gene>
<dbReference type="PANTHER" id="PTHR47032">
    <property type="entry name" value="UDP-D-XYLOSE:L-FUCOSE ALPHA-1,3-D-XYLOSYLTRANSFERASE-RELATED"/>
    <property type="match status" value="1"/>
</dbReference>
<comment type="similarity">
    <text evidence="1">Belongs to the glycosyltransferase 77 family.</text>
</comment>
<dbReference type="AlphaFoldDB" id="A0A9Q1CM87"/>
<dbReference type="Proteomes" id="UP001152320">
    <property type="component" value="Chromosome 2"/>
</dbReference>
<dbReference type="OrthoDB" id="2189463at2759"/>